<dbReference type="AlphaFoldDB" id="B0CUD1"/>
<dbReference type="EMBL" id="DS547092">
    <property type="protein sequence ID" value="EDR14074.1"/>
    <property type="molecule type" value="Genomic_DNA"/>
</dbReference>
<reference evidence="1 2" key="1">
    <citation type="journal article" date="2008" name="Nature">
        <title>The genome of Laccaria bicolor provides insights into mycorrhizal symbiosis.</title>
        <authorList>
            <person name="Martin F."/>
            <person name="Aerts A."/>
            <person name="Ahren D."/>
            <person name="Brun A."/>
            <person name="Danchin E.G.J."/>
            <person name="Duchaussoy F."/>
            <person name="Gibon J."/>
            <person name="Kohler A."/>
            <person name="Lindquist E."/>
            <person name="Pereda V."/>
            <person name="Salamov A."/>
            <person name="Shapiro H.J."/>
            <person name="Wuyts J."/>
            <person name="Blaudez D."/>
            <person name="Buee M."/>
            <person name="Brokstein P."/>
            <person name="Canbaeck B."/>
            <person name="Cohen D."/>
            <person name="Courty P.E."/>
            <person name="Coutinho P.M."/>
            <person name="Delaruelle C."/>
            <person name="Detter J.C."/>
            <person name="Deveau A."/>
            <person name="DiFazio S."/>
            <person name="Duplessis S."/>
            <person name="Fraissinet-Tachet L."/>
            <person name="Lucic E."/>
            <person name="Frey-Klett P."/>
            <person name="Fourrey C."/>
            <person name="Feussner I."/>
            <person name="Gay G."/>
            <person name="Grimwood J."/>
            <person name="Hoegger P.J."/>
            <person name="Jain P."/>
            <person name="Kilaru S."/>
            <person name="Labbe J."/>
            <person name="Lin Y.C."/>
            <person name="Legue V."/>
            <person name="Le Tacon F."/>
            <person name="Marmeisse R."/>
            <person name="Melayah D."/>
            <person name="Montanini B."/>
            <person name="Muratet M."/>
            <person name="Nehls U."/>
            <person name="Niculita-Hirzel H."/>
            <person name="Oudot-Le Secq M.P."/>
            <person name="Peter M."/>
            <person name="Quesneville H."/>
            <person name="Rajashekar B."/>
            <person name="Reich M."/>
            <person name="Rouhier N."/>
            <person name="Schmutz J."/>
            <person name="Yin T."/>
            <person name="Chalot M."/>
            <person name="Henrissat B."/>
            <person name="Kuees U."/>
            <person name="Lucas S."/>
            <person name="Van de Peer Y."/>
            <person name="Podila G.K."/>
            <person name="Polle A."/>
            <person name="Pukkila P.J."/>
            <person name="Richardson P.M."/>
            <person name="Rouze P."/>
            <person name="Sanders I.R."/>
            <person name="Stajich J.E."/>
            <person name="Tunlid A."/>
            <person name="Tuskan G."/>
            <person name="Grigoriev I.V."/>
        </authorList>
    </citation>
    <scope>NUCLEOTIDE SEQUENCE [LARGE SCALE GENOMIC DNA]</scope>
    <source>
        <strain evidence="2">S238N-H82 / ATCC MYA-4686</strain>
    </source>
</reference>
<dbReference type="HOGENOM" id="CLU_3032736_0_0_1"/>
<dbReference type="RefSeq" id="XP_001874633.1">
    <property type="nucleotide sequence ID" value="XM_001874598.1"/>
</dbReference>
<evidence type="ECO:0000313" key="1">
    <source>
        <dbReference type="EMBL" id="EDR14074.1"/>
    </source>
</evidence>
<sequence>MAGGGANHSIRSAATGAWRDVWIAISCCCDIYDANLTATYLQNGSVENLGIRLCP</sequence>
<dbReference type="KEGG" id="lbc:LACBIDRAFT_305490"/>
<accession>B0CUD1</accession>
<organism evidence="2">
    <name type="scientific">Laccaria bicolor (strain S238N-H82 / ATCC MYA-4686)</name>
    <name type="common">Bicoloured deceiver</name>
    <name type="synonym">Laccaria laccata var. bicolor</name>
    <dbReference type="NCBI Taxonomy" id="486041"/>
    <lineage>
        <taxon>Eukaryota</taxon>
        <taxon>Fungi</taxon>
        <taxon>Dikarya</taxon>
        <taxon>Basidiomycota</taxon>
        <taxon>Agaricomycotina</taxon>
        <taxon>Agaricomycetes</taxon>
        <taxon>Agaricomycetidae</taxon>
        <taxon>Agaricales</taxon>
        <taxon>Agaricineae</taxon>
        <taxon>Hydnangiaceae</taxon>
        <taxon>Laccaria</taxon>
    </lineage>
</organism>
<gene>
    <name evidence="1" type="ORF">LACBIDRAFT_305490</name>
</gene>
<keyword evidence="2" id="KW-1185">Reference proteome</keyword>
<dbReference type="InParanoid" id="B0CUD1"/>
<name>B0CUD1_LACBS</name>
<dbReference type="GeneID" id="6070488"/>
<evidence type="ECO:0000313" key="2">
    <source>
        <dbReference type="Proteomes" id="UP000001194"/>
    </source>
</evidence>
<dbReference type="Proteomes" id="UP000001194">
    <property type="component" value="Unassembled WGS sequence"/>
</dbReference>
<proteinExistence type="predicted"/>
<protein>
    <submittedName>
        <fullName evidence="1">Predicted protein</fullName>
    </submittedName>
</protein>